<evidence type="ECO:0000313" key="3">
    <source>
        <dbReference type="Proteomes" id="UP000596049"/>
    </source>
</evidence>
<keyword evidence="1" id="KW-0472">Membrane</keyword>
<evidence type="ECO:0000256" key="1">
    <source>
        <dbReference type="SAM" id="Phobius"/>
    </source>
</evidence>
<evidence type="ECO:0000313" key="2">
    <source>
        <dbReference type="EMBL" id="QQP10499.1"/>
    </source>
</evidence>
<name>A0ABX7ALG4_9BACI</name>
<feature type="transmembrane region" description="Helical" evidence="1">
    <location>
        <begin position="30"/>
        <end position="51"/>
    </location>
</feature>
<proteinExistence type="predicted"/>
<dbReference type="Proteomes" id="UP000596049">
    <property type="component" value="Chromosome"/>
</dbReference>
<keyword evidence="1" id="KW-1133">Transmembrane helix</keyword>
<dbReference type="RefSeq" id="WP_158002946.1">
    <property type="nucleotide sequence ID" value="NZ_CP067341.1"/>
</dbReference>
<dbReference type="EMBL" id="CP067341">
    <property type="protein sequence ID" value="QQP10499.1"/>
    <property type="molecule type" value="Genomic_DNA"/>
</dbReference>
<protein>
    <submittedName>
        <fullName evidence="2">Uncharacterized protein</fullName>
    </submittedName>
</protein>
<keyword evidence="3" id="KW-1185">Reference proteome</keyword>
<accession>A0ABX7ALG4</accession>
<organism evidence="2 3">
    <name type="scientific">Lysinibacillus agricola</name>
    <dbReference type="NCBI Taxonomy" id="2590012"/>
    <lineage>
        <taxon>Bacteria</taxon>
        <taxon>Bacillati</taxon>
        <taxon>Bacillota</taxon>
        <taxon>Bacilli</taxon>
        <taxon>Bacillales</taxon>
        <taxon>Bacillaceae</taxon>
        <taxon>Lysinibacillus</taxon>
    </lineage>
</organism>
<sequence length="58" mass="6236">MKTLHFGVAIILFGLTIEIAFNSNGLGYSQGTILGLIVSVIGMIISIIGFFRNEHIKG</sequence>
<gene>
    <name evidence="2" type="ORF">FJQ98_14540</name>
</gene>
<reference evidence="2 3" key="1">
    <citation type="submission" date="2020-01" db="EMBL/GenBank/DDBJ databases">
        <authorList>
            <person name="Liu G."/>
            <person name="Liu B."/>
        </authorList>
    </citation>
    <scope>NUCLEOTIDE SEQUENCE [LARGE SCALE GENOMIC DNA]</scope>
    <source>
        <strain evidence="2 3">FJAT-51161</strain>
    </source>
</reference>
<keyword evidence="1" id="KW-0812">Transmembrane</keyword>